<dbReference type="PANTHER" id="PTHR43300:SF7">
    <property type="entry name" value="UDP-N-ACETYLBACILLOSAMINE N-ACETYLTRANSFERASE"/>
    <property type="match status" value="1"/>
</dbReference>
<dbReference type="EMBL" id="FYDG01000004">
    <property type="protein sequence ID" value="SNB70778.1"/>
    <property type="molecule type" value="Genomic_DNA"/>
</dbReference>
<evidence type="ECO:0000313" key="2">
    <source>
        <dbReference type="EMBL" id="SNB70778.1"/>
    </source>
</evidence>
<dbReference type="InterPro" id="IPR011004">
    <property type="entry name" value="Trimer_LpxA-like_sf"/>
</dbReference>
<evidence type="ECO:0000256" key="1">
    <source>
        <dbReference type="ARBA" id="ARBA00007274"/>
    </source>
</evidence>
<name>A0A212REJ2_RHOAC</name>
<dbReference type="InterPro" id="IPR001451">
    <property type="entry name" value="Hexapep"/>
</dbReference>
<keyword evidence="3" id="KW-1185">Reference proteome</keyword>
<dbReference type="Proteomes" id="UP000198418">
    <property type="component" value="Unassembled WGS sequence"/>
</dbReference>
<dbReference type="InterPro" id="IPR050179">
    <property type="entry name" value="Trans_hexapeptide_repeat"/>
</dbReference>
<dbReference type="SUPFAM" id="SSF51161">
    <property type="entry name" value="Trimeric LpxA-like enzymes"/>
    <property type="match status" value="1"/>
</dbReference>
<protein>
    <submittedName>
        <fullName evidence="2">Hexapeptide repeat of succinyl-transferase</fullName>
    </submittedName>
</protein>
<dbReference type="AlphaFoldDB" id="A0A212REJ2"/>
<dbReference type="PANTHER" id="PTHR43300">
    <property type="entry name" value="ACETYLTRANSFERASE"/>
    <property type="match status" value="1"/>
</dbReference>
<dbReference type="CDD" id="cd04647">
    <property type="entry name" value="LbH_MAT_like"/>
    <property type="match status" value="1"/>
</dbReference>
<dbReference type="GO" id="GO:0016740">
    <property type="term" value="F:transferase activity"/>
    <property type="evidence" value="ECO:0007669"/>
    <property type="project" value="UniProtKB-KW"/>
</dbReference>
<organism evidence="2 3">
    <name type="scientific">Rhodoblastus acidophilus</name>
    <name type="common">Rhodopseudomonas acidophila</name>
    <dbReference type="NCBI Taxonomy" id="1074"/>
    <lineage>
        <taxon>Bacteria</taxon>
        <taxon>Pseudomonadati</taxon>
        <taxon>Pseudomonadota</taxon>
        <taxon>Alphaproteobacteria</taxon>
        <taxon>Hyphomicrobiales</taxon>
        <taxon>Rhodoblastaceae</taxon>
        <taxon>Rhodoblastus</taxon>
    </lineage>
</organism>
<dbReference type="Pfam" id="PF14602">
    <property type="entry name" value="Hexapep_2"/>
    <property type="match status" value="1"/>
</dbReference>
<dbReference type="OrthoDB" id="9815592at2"/>
<accession>A0A212REJ2</accession>
<proteinExistence type="inferred from homology"/>
<evidence type="ECO:0000313" key="3">
    <source>
        <dbReference type="Proteomes" id="UP000198418"/>
    </source>
</evidence>
<sequence>MVSLESHALERAPAARRNGVPPSPLKRLALALRRAVIAARLGLLRRAGMDIGRDCLISLRAQLDHTNPRGVHIGEGTLIAFDAVVFSHDLSRHFHADTYIGRHCFIGARAIVMAGVRIGDGCVVGAGAVVTKDVPAGCIVAGNPAQILRSGVVTRKWGILADAYATALARERQPDADARP</sequence>
<comment type="similarity">
    <text evidence="1">Belongs to the transferase hexapeptide repeat family.</text>
</comment>
<keyword evidence="2" id="KW-0808">Transferase</keyword>
<dbReference type="Gene3D" id="2.160.10.10">
    <property type="entry name" value="Hexapeptide repeat proteins"/>
    <property type="match status" value="1"/>
</dbReference>
<reference evidence="3" key="1">
    <citation type="submission" date="2017-06" db="EMBL/GenBank/DDBJ databases">
        <authorList>
            <person name="Varghese N."/>
            <person name="Submissions S."/>
        </authorList>
    </citation>
    <scope>NUCLEOTIDE SEQUENCE [LARGE SCALE GENOMIC DNA]</scope>
    <source>
        <strain evidence="3">DSM 137</strain>
    </source>
</reference>
<gene>
    <name evidence="2" type="ORF">SAMN06265338_10424</name>
</gene>